<sequence length="55" mass="6444">MHSRLRHSHSGIQWFNKMGLIEIFLTPPIPVRHSFYSSLSAMDFRTAEFPDLKVN</sequence>
<gene>
    <name evidence="1" type="ORF">X975_14302</name>
</gene>
<accession>A0A087U3H7</accession>
<organism evidence="1 2">
    <name type="scientific">Stegodyphus mimosarum</name>
    <name type="common">African social velvet spider</name>
    <dbReference type="NCBI Taxonomy" id="407821"/>
    <lineage>
        <taxon>Eukaryota</taxon>
        <taxon>Metazoa</taxon>
        <taxon>Ecdysozoa</taxon>
        <taxon>Arthropoda</taxon>
        <taxon>Chelicerata</taxon>
        <taxon>Arachnida</taxon>
        <taxon>Araneae</taxon>
        <taxon>Araneomorphae</taxon>
        <taxon>Entelegynae</taxon>
        <taxon>Eresoidea</taxon>
        <taxon>Eresidae</taxon>
        <taxon>Stegodyphus</taxon>
    </lineage>
</organism>
<dbReference type="Proteomes" id="UP000054359">
    <property type="component" value="Unassembled WGS sequence"/>
</dbReference>
<reference evidence="1 2" key="1">
    <citation type="submission" date="2013-11" db="EMBL/GenBank/DDBJ databases">
        <title>Genome sequencing of Stegodyphus mimosarum.</title>
        <authorList>
            <person name="Bechsgaard J."/>
        </authorList>
    </citation>
    <scope>NUCLEOTIDE SEQUENCE [LARGE SCALE GENOMIC DNA]</scope>
</reference>
<dbReference type="AlphaFoldDB" id="A0A087U3H7"/>
<proteinExistence type="predicted"/>
<evidence type="ECO:0000313" key="1">
    <source>
        <dbReference type="EMBL" id="KFM71916.1"/>
    </source>
</evidence>
<dbReference type="EMBL" id="KK117993">
    <property type="protein sequence ID" value="KFM71916.1"/>
    <property type="molecule type" value="Genomic_DNA"/>
</dbReference>
<evidence type="ECO:0000313" key="2">
    <source>
        <dbReference type="Proteomes" id="UP000054359"/>
    </source>
</evidence>
<protein>
    <submittedName>
        <fullName evidence="1">Uncharacterized protein</fullName>
    </submittedName>
</protein>
<name>A0A087U3H7_STEMI</name>
<feature type="non-terminal residue" evidence="1">
    <location>
        <position position="55"/>
    </location>
</feature>
<keyword evidence="2" id="KW-1185">Reference proteome</keyword>